<evidence type="ECO:0008006" key="2">
    <source>
        <dbReference type="Google" id="ProtNLM"/>
    </source>
</evidence>
<dbReference type="EMBL" id="DTBJ01000044">
    <property type="protein sequence ID" value="HGM58993.1"/>
    <property type="molecule type" value="Genomic_DNA"/>
</dbReference>
<proteinExistence type="predicted"/>
<dbReference type="AlphaFoldDB" id="A0A7C4DAK6"/>
<sequence>MSINDESVYEVIASLPIDYSRVEALRDITFEAQLLLKSKFVKKITCRFDDFKKLIDLIGDKNSLLITEISDNRFIIYIEKGLIVSTAMSNPVKGERIVGLKPLATLITISKEQPLVFKVFEIIEKKEDITLETPVKQVTSLVENKISASVKPIVREESSVKPVEEKPLIIVFAERIREFMNKAEKIIAELVSVHGCKLVDYKMSISRETITLNIILKKKSMWTKCRVDELKNSLKNDLELILTMLDINLPIDIRVEFRE</sequence>
<gene>
    <name evidence="1" type="ORF">ENU14_05365</name>
</gene>
<name>A0A7C4DAK6_STAMA</name>
<evidence type="ECO:0000313" key="1">
    <source>
        <dbReference type="EMBL" id="HGM58993.1"/>
    </source>
</evidence>
<accession>A0A7C4DAK6</accession>
<comment type="caution">
    <text evidence="1">The sequence shown here is derived from an EMBL/GenBank/DDBJ whole genome shotgun (WGS) entry which is preliminary data.</text>
</comment>
<protein>
    <recommendedName>
        <fullName evidence="2">DUF2226 domain-containing protein</fullName>
    </recommendedName>
</protein>
<reference evidence="1" key="1">
    <citation type="journal article" date="2020" name="mSystems">
        <title>Genome- and Community-Level Interaction Insights into Carbon Utilization and Element Cycling Functions of Hydrothermarchaeota in Hydrothermal Sediment.</title>
        <authorList>
            <person name="Zhou Z."/>
            <person name="Liu Y."/>
            <person name="Xu W."/>
            <person name="Pan J."/>
            <person name="Luo Z.H."/>
            <person name="Li M."/>
        </authorList>
    </citation>
    <scope>NUCLEOTIDE SEQUENCE [LARGE SCALE GENOMIC DNA]</scope>
    <source>
        <strain evidence="1">SpSt-642</strain>
    </source>
</reference>
<organism evidence="1">
    <name type="scientific">Staphylothermus marinus</name>
    <dbReference type="NCBI Taxonomy" id="2280"/>
    <lineage>
        <taxon>Archaea</taxon>
        <taxon>Thermoproteota</taxon>
        <taxon>Thermoprotei</taxon>
        <taxon>Desulfurococcales</taxon>
        <taxon>Desulfurococcaceae</taxon>
        <taxon>Staphylothermus</taxon>
    </lineage>
</organism>